<dbReference type="Pfam" id="PF01757">
    <property type="entry name" value="Acyl_transf_3"/>
    <property type="match status" value="1"/>
</dbReference>
<feature type="transmembrane region" description="Helical" evidence="1">
    <location>
        <begin position="158"/>
        <end position="177"/>
    </location>
</feature>
<sequence length="401" mass="44687">MANATLSPHRTTPPAAPGLPHFAALDSLRALAAGLVFLYHFHVLEPGSGLSLFTHLPVLQIGWIGVDLFLLISGFVITRSGLSQNALSTPQDRRQFMVRRLARIVPLYLVTSVFWLVWVDPSPVLQGWSTTLMQIGSHLVFLHNLWPSTHGSINGPTWSIALEMQFYVFIALTLRFMPRGAPWKWLLGLMLLAWAFKWAVALGLRGADNAVPLMVIYSGELPGTLDEFGLGIFLALMLHRQPGWLQRWSQPAWRHCLLWLALFGLGFNACVQVMAHHGDYWGNAWMVVFWKTGLVVSFFFLLLAALSVPGGVQGLLKPLNYLGQISYGIYLWHMPVLKLWQQSGTLHGGPLLAAVTGCTLALAVLTWHGLERPLSQALPRLPWIQRWCQGAAAPRRRHAPT</sequence>
<dbReference type="Proteomes" id="UP001528673">
    <property type="component" value="Unassembled WGS sequence"/>
</dbReference>
<feature type="transmembrane region" description="Helical" evidence="1">
    <location>
        <begin position="256"/>
        <end position="275"/>
    </location>
</feature>
<comment type="caution">
    <text evidence="3">The sequence shown here is derived from an EMBL/GenBank/DDBJ whole genome shotgun (WGS) entry which is preliminary data.</text>
</comment>
<feature type="transmembrane region" description="Helical" evidence="1">
    <location>
        <begin position="61"/>
        <end position="80"/>
    </location>
</feature>
<protein>
    <submittedName>
        <fullName evidence="3">Acyltransferase</fullName>
    </submittedName>
</protein>
<dbReference type="InterPro" id="IPR050879">
    <property type="entry name" value="Acyltransferase_3"/>
</dbReference>
<evidence type="ECO:0000313" key="4">
    <source>
        <dbReference type="Proteomes" id="UP001528673"/>
    </source>
</evidence>
<dbReference type="PANTHER" id="PTHR23028">
    <property type="entry name" value="ACETYLTRANSFERASE"/>
    <property type="match status" value="1"/>
</dbReference>
<evidence type="ECO:0000313" key="3">
    <source>
        <dbReference type="EMBL" id="MDD0840990.1"/>
    </source>
</evidence>
<reference evidence="3 4" key="1">
    <citation type="submission" date="2023-02" db="EMBL/GenBank/DDBJ databases">
        <title>Bacterial whole genomic sequence of Curvibacter sp. HBC61.</title>
        <authorList>
            <person name="Le V."/>
            <person name="Ko S.-R."/>
            <person name="Ahn C.-Y."/>
            <person name="Oh H.-M."/>
        </authorList>
    </citation>
    <scope>NUCLEOTIDE SEQUENCE [LARGE SCALE GENOMIC DNA]</scope>
    <source>
        <strain evidence="3 4">HBC61</strain>
    </source>
</reference>
<organism evidence="3 4">
    <name type="scientific">Curvibacter cyanobacteriorum</name>
    <dbReference type="NCBI Taxonomy" id="3026422"/>
    <lineage>
        <taxon>Bacteria</taxon>
        <taxon>Pseudomonadati</taxon>
        <taxon>Pseudomonadota</taxon>
        <taxon>Betaproteobacteria</taxon>
        <taxon>Burkholderiales</taxon>
        <taxon>Comamonadaceae</taxon>
        <taxon>Curvibacter</taxon>
    </lineage>
</organism>
<proteinExistence type="predicted"/>
<evidence type="ECO:0000256" key="1">
    <source>
        <dbReference type="SAM" id="Phobius"/>
    </source>
</evidence>
<feature type="domain" description="Acyltransferase 3" evidence="2">
    <location>
        <begin position="23"/>
        <end position="365"/>
    </location>
</feature>
<dbReference type="PANTHER" id="PTHR23028:SF131">
    <property type="entry name" value="BLR2367 PROTEIN"/>
    <property type="match status" value="1"/>
</dbReference>
<keyword evidence="1" id="KW-1133">Transmembrane helix</keyword>
<evidence type="ECO:0000259" key="2">
    <source>
        <dbReference type="Pfam" id="PF01757"/>
    </source>
</evidence>
<accession>A0ABT5N3V4</accession>
<dbReference type="EMBL" id="JAQSIP010000014">
    <property type="protein sequence ID" value="MDD0840990.1"/>
    <property type="molecule type" value="Genomic_DNA"/>
</dbReference>
<feature type="transmembrane region" description="Helical" evidence="1">
    <location>
        <begin position="101"/>
        <end position="119"/>
    </location>
</feature>
<feature type="transmembrane region" description="Helical" evidence="1">
    <location>
        <begin position="319"/>
        <end position="337"/>
    </location>
</feature>
<dbReference type="GO" id="GO:0016746">
    <property type="term" value="F:acyltransferase activity"/>
    <property type="evidence" value="ECO:0007669"/>
    <property type="project" value="UniProtKB-KW"/>
</dbReference>
<keyword evidence="4" id="KW-1185">Reference proteome</keyword>
<dbReference type="InterPro" id="IPR002656">
    <property type="entry name" value="Acyl_transf_3_dom"/>
</dbReference>
<feature type="transmembrane region" description="Helical" evidence="1">
    <location>
        <begin position="183"/>
        <end position="204"/>
    </location>
</feature>
<dbReference type="RefSeq" id="WP_273953774.1">
    <property type="nucleotide sequence ID" value="NZ_JAQSIP010000014.1"/>
</dbReference>
<keyword evidence="1" id="KW-0472">Membrane</keyword>
<feature type="transmembrane region" description="Helical" evidence="1">
    <location>
        <begin position="21"/>
        <end position="41"/>
    </location>
</feature>
<feature type="transmembrane region" description="Helical" evidence="1">
    <location>
        <begin position="349"/>
        <end position="370"/>
    </location>
</feature>
<gene>
    <name evidence="3" type="ORF">PSQ40_20605</name>
</gene>
<keyword evidence="3" id="KW-0012">Acyltransferase</keyword>
<keyword evidence="3" id="KW-0808">Transferase</keyword>
<feature type="transmembrane region" description="Helical" evidence="1">
    <location>
        <begin position="287"/>
        <end position="307"/>
    </location>
</feature>
<keyword evidence="1" id="KW-0812">Transmembrane</keyword>
<name>A0ABT5N3V4_9BURK</name>